<dbReference type="Proteomes" id="UP001144313">
    <property type="component" value="Unassembled WGS sequence"/>
</dbReference>
<evidence type="ECO:0000313" key="2">
    <source>
        <dbReference type="Proteomes" id="UP001144313"/>
    </source>
</evidence>
<organism evidence="1 2">
    <name type="scientific">Glycomyces algeriensis</name>
    <dbReference type="NCBI Taxonomy" id="256037"/>
    <lineage>
        <taxon>Bacteria</taxon>
        <taxon>Bacillati</taxon>
        <taxon>Actinomycetota</taxon>
        <taxon>Actinomycetes</taxon>
        <taxon>Glycomycetales</taxon>
        <taxon>Glycomycetaceae</taxon>
        <taxon>Glycomyces</taxon>
    </lineage>
</organism>
<gene>
    <name evidence="1" type="ORF">GALLR39Z86_12890</name>
</gene>
<proteinExistence type="predicted"/>
<keyword evidence="2" id="KW-1185">Reference proteome</keyword>
<protein>
    <submittedName>
        <fullName evidence="1">Uncharacterized protein</fullName>
    </submittedName>
</protein>
<dbReference type="AlphaFoldDB" id="A0A9W6G6Y1"/>
<dbReference type="EMBL" id="BSDT01000001">
    <property type="protein sequence ID" value="GLI41439.1"/>
    <property type="molecule type" value="Genomic_DNA"/>
</dbReference>
<accession>A0A9W6G6Y1</accession>
<sequence>MRVPRVEENTAADAVALTADQIERLNHLTPAAGERRDEANMAAIDS</sequence>
<evidence type="ECO:0000313" key="1">
    <source>
        <dbReference type="EMBL" id="GLI41439.1"/>
    </source>
</evidence>
<reference evidence="1" key="1">
    <citation type="submission" date="2022-12" db="EMBL/GenBank/DDBJ databases">
        <title>Reference genome sequencing for broad-spectrum identification of bacterial and archaeal isolates by mass spectrometry.</title>
        <authorList>
            <person name="Sekiguchi Y."/>
            <person name="Tourlousse D.M."/>
        </authorList>
    </citation>
    <scope>NUCLEOTIDE SEQUENCE</scope>
    <source>
        <strain evidence="1">LLR39Z86</strain>
    </source>
</reference>
<name>A0A9W6G6Y1_9ACTN</name>
<comment type="caution">
    <text evidence="1">The sequence shown here is derived from an EMBL/GenBank/DDBJ whole genome shotgun (WGS) entry which is preliminary data.</text>
</comment>